<gene>
    <name evidence="5" type="ORF">CNYM01_03176</name>
</gene>
<evidence type="ECO:0000256" key="2">
    <source>
        <dbReference type="SAM" id="Coils"/>
    </source>
</evidence>
<dbReference type="InterPro" id="IPR042448">
    <property type="entry name" value="CCNB1IP1"/>
</dbReference>
<dbReference type="GO" id="GO:0007131">
    <property type="term" value="P:reciprocal meiotic recombination"/>
    <property type="evidence" value="ECO:0007669"/>
    <property type="project" value="InterPro"/>
</dbReference>
<evidence type="ECO:0000259" key="4">
    <source>
        <dbReference type="PROSITE" id="PS50089"/>
    </source>
</evidence>
<dbReference type="PANTHER" id="PTHR14305">
    <property type="entry name" value="E3 UBIQUITIN-PROTEIN LIGASE CCNB1IP1"/>
    <property type="match status" value="1"/>
</dbReference>
<keyword evidence="2" id="KW-0175">Coiled coil</keyword>
<evidence type="ECO:0000313" key="5">
    <source>
        <dbReference type="EMBL" id="KXH28513.1"/>
    </source>
</evidence>
<evidence type="ECO:0000313" key="6">
    <source>
        <dbReference type="Proteomes" id="UP000070054"/>
    </source>
</evidence>
<organism evidence="5 6">
    <name type="scientific">Colletotrichum nymphaeae SA-01</name>
    <dbReference type="NCBI Taxonomy" id="1460502"/>
    <lineage>
        <taxon>Eukaryota</taxon>
        <taxon>Fungi</taxon>
        <taxon>Dikarya</taxon>
        <taxon>Ascomycota</taxon>
        <taxon>Pezizomycotina</taxon>
        <taxon>Sordariomycetes</taxon>
        <taxon>Hypocreomycetidae</taxon>
        <taxon>Glomerellales</taxon>
        <taxon>Glomerellaceae</taxon>
        <taxon>Colletotrichum</taxon>
        <taxon>Colletotrichum acutatum species complex</taxon>
    </lineage>
</organism>
<keyword evidence="1" id="KW-0479">Metal-binding</keyword>
<dbReference type="Gene3D" id="3.30.40.10">
    <property type="entry name" value="Zinc/RING finger domain, C3HC4 (zinc finger)"/>
    <property type="match status" value="1"/>
</dbReference>
<protein>
    <submittedName>
        <fullName evidence="5">E3 ubiquitin-protein ligase CCNB1IP1</fullName>
    </submittedName>
</protein>
<feature type="compositionally biased region" description="Polar residues" evidence="3">
    <location>
        <begin position="225"/>
        <end position="237"/>
    </location>
</feature>
<evidence type="ECO:0000256" key="3">
    <source>
        <dbReference type="SAM" id="MobiDB-lite"/>
    </source>
</evidence>
<dbReference type="SUPFAM" id="SSF57850">
    <property type="entry name" value="RING/U-box"/>
    <property type="match status" value="1"/>
</dbReference>
<dbReference type="AlphaFoldDB" id="A0A135RXU4"/>
<dbReference type="PANTHER" id="PTHR14305:SF0">
    <property type="entry name" value="E3 UBIQUITIN-PROTEIN LIGASE CCNB1IP1"/>
    <property type="match status" value="1"/>
</dbReference>
<feature type="coiled-coil region" evidence="2">
    <location>
        <begin position="131"/>
        <end position="165"/>
    </location>
</feature>
<evidence type="ECO:0000256" key="1">
    <source>
        <dbReference type="PROSITE-ProRule" id="PRU00175"/>
    </source>
</evidence>
<keyword evidence="1" id="KW-0862">Zinc</keyword>
<comment type="caution">
    <text evidence="5">The sequence shown here is derived from an EMBL/GenBank/DDBJ whole genome shotgun (WGS) entry which is preliminary data.</text>
</comment>
<reference evidence="5 6" key="1">
    <citation type="submission" date="2014-02" db="EMBL/GenBank/DDBJ databases">
        <title>The genome sequence of Colletotrichum nymphaeae SA-01.</title>
        <authorList>
            <person name="Baroncelli R."/>
            <person name="Thon M.R."/>
        </authorList>
    </citation>
    <scope>NUCLEOTIDE SEQUENCE [LARGE SCALE GENOMIC DNA]</scope>
    <source>
        <strain evidence="5 6">SA-01</strain>
    </source>
</reference>
<dbReference type="InterPro" id="IPR001841">
    <property type="entry name" value="Znf_RING"/>
</dbReference>
<feature type="domain" description="RING-type" evidence="4">
    <location>
        <begin position="12"/>
        <end position="54"/>
    </location>
</feature>
<proteinExistence type="predicted"/>
<dbReference type="GO" id="GO:0008270">
    <property type="term" value="F:zinc ion binding"/>
    <property type="evidence" value="ECO:0007669"/>
    <property type="project" value="UniProtKB-KW"/>
</dbReference>
<keyword evidence="1" id="KW-0863">Zinc-finger</keyword>
<dbReference type="PROSITE" id="PS50089">
    <property type="entry name" value="ZF_RING_2"/>
    <property type="match status" value="1"/>
</dbReference>
<name>A0A135RXU4_9PEZI</name>
<keyword evidence="6" id="KW-1185">Reference proteome</keyword>
<accession>A0A135RXU4</accession>
<dbReference type="GO" id="GO:0000795">
    <property type="term" value="C:synaptonemal complex"/>
    <property type="evidence" value="ECO:0007669"/>
    <property type="project" value="InterPro"/>
</dbReference>
<dbReference type="OrthoDB" id="441210at2759"/>
<dbReference type="EMBL" id="JEMN01001719">
    <property type="protein sequence ID" value="KXH28513.1"/>
    <property type="molecule type" value="Genomic_DNA"/>
</dbReference>
<dbReference type="GO" id="GO:0061630">
    <property type="term" value="F:ubiquitin protein ligase activity"/>
    <property type="evidence" value="ECO:0007669"/>
    <property type="project" value="InterPro"/>
</dbReference>
<dbReference type="InterPro" id="IPR013083">
    <property type="entry name" value="Znf_RING/FYVE/PHD"/>
</dbReference>
<dbReference type="Proteomes" id="UP000070054">
    <property type="component" value="Unassembled WGS sequence"/>
</dbReference>
<sequence length="486" mass="55042">MEHTLKCNVLKCRKELSDQALVTTCSHIFCVDCSKRHGLTGQVQVRRKSCPACECQLNNPDDAVVTNLNLTEDYKTSVLSGLSPNIIMECAGRALSFWAYQTTQEVIYQRYLEKTLTEKLKTLNVKFEKTVGDANADISSLQEKMRALSDDYDDMRRKHEELARSYQDKCRKLTQVQELYDKFKRKAELGQMEAAASDAVDSNLQYGSQLPAFEFPEPTARQTIYEPQSQSAYNNAHSYVGPERGHRRPLAGGGGSGPLRDDRAWSKPGPAQDKPDTVNMRRNCTLTKCEGGIMSTPRGTPRGHGSGSHESLVFSRFELLRLPARTRYTVMPRFGRTRSIKRYSSTSSLSRVGEERYIETGQESLKTMPKKRKRLQKFNRPRAKSGGNGDMLGGRWLQAAAQRSVQWWRQCRGRRHSLEARRQQKPRLLVSSPMHVDNGQTALVYSALPVLPELGSGPQDRRKLGLQWEALGSHPIWRTGESQDER</sequence>
<feature type="region of interest" description="Disordered" evidence="3">
    <location>
        <begin position="225"/>
        <end position="309"/>
    </location>
</feature>